<feature type="transmembrane region" description="Helical" evidence="1">
    <location>
        <begin position="27"/>
        <end position="46"/>
    </location>
</feature>
<reference evidence="2 3" key="1">
    <citation type="submission" date="2020-07" db="EMBL/GenBank/DDBJ databases">
        <title>Draft whole-genome sequence of Heliobacterium chlorum DSM 3682, type strain.</title>
        <authorList>
            <person name="Kyndt J.A."/>
            <person name="Meyer T.E."/>
            <person name="Imhoff J.F."/>
        </authorList>
    </citation>
    <scope>NUCLEOTIDE SEQUENCE [LARGE SCALE GENOMIC DNA]</scope>
    <source>
        <strain evidence="2 3">DSM 3682</strain>
    </source>
</reference>
<feature type="transmembrane region" description="Helical" evidence="1">
    <location>
        <begin position="123"/>
        <end position="143"/>
    </location>
</feature>
<protein>
    <submittedName>
        <fullName evidence="2">Uncharacterized protein</fullName>
    </submittedName>
</protein>
<evidence type="ECO:0000313" key="2">
    <source>
        <dbReference type="EMBL" id="MBC9786470.1"/>
    </source>
</evidence>
<keyword evidence="1" id="KW-0812">Transmembrane</keyword>
<comment type="caution">
    <text evidence="2">The sequence shown here is derived from an EMBL/GenBank/DDBJ whole genome shotgun (WGS) entry which is preliminary data.</text>
</comment>
<feature type="transmembrane region" description="Helical" evidence="1">
    <location>
        <begin position="87"/>
        <end position="111"/>
    </location>
</feature>
<proteinExistence type="predicted"/>
<dbReference type="Proteomes" id="UP000617402">
    <property type="component" value="Unassembled WGS sequence"/>
</dbReference>
<sequence>MGVLLSWILLLAPWVLLIPLNKKRMKNFLSVAFFTTIVDTILFQTAEVLNWWNVLNNVPFLTSVSSFTYGFLPVTTIIIFYFTYPNIWLFLGVNLIIDAIQAFIISPYIFMKVGLYQLINMSNFGLFLLLIAHLPIIFLYQRWYDEFSGEVSYSPLTKLAMARRPTNED</sequence>
<feature type="transmembrane region" description="Helical" evidence="1">
    <location>
        <begin position="58"/>
        <end position="81"/>
    </location>
</feature>
<organism evidence="2 3">
    <name type="scientific">Heliobacterium chlorum</name>
    <dbReference type="NCBI Taxonomy" id="2698"/>
    <lineage>
        <taxon>Bacteria</taxon>
        <taxon>Bacillati</taxon>
        <taxon>Bacillota</taxon>
        <taxon>Clostridia</taxon>
        <taxon>Eubacteriales</taxon>
        <taxon>Heliobacteriaceae</taxon>
        <taxon>Heliobacterium</taxon>
    </lineage>
</organism>
<accession>A0ABR7T6T6</accession>
<name>A0ABR7T6T6_HELCL</name>
<evidence type="ECO:0000313" key="3">
    <source>
        <dbReference type="Proteomes" id="UP000617402"/>
    </source>
</evidence>
<evidence type="ECO:0000256" key="1">
    <source>
        <dbReference type="SAM" id="Phobius"/>
    </source>
</evidence>
<keyword evidence="3" id="KW-1185">Reference proteome</keyword>
<keyword evidence="1" id="KW-1133">Transmembrane helix</keyword>
<gene>
    <name evidence="2" type="ORF">H1S01_18600</name>
</gene>
<dbReference type="RefSeq" id="WP_188041895.1">
    <property type="nucleotide sequence ID" value="NZ_JACVHF010000039.1"/>
</dbReference>
<dbReference type="EMBL" id="JACVHF010000039">
    <property type="protein sequence ID" value="MBC9786470.1"/>
    <property type="molecule type" value="Genomic_DNA"/>
</dbReference>
<keyword evidence="1" id="KW-0472">Membrane</keyword>